<name>A0A2T6ZMD0_TUBBO</name>
<dbReference type="EMBL" id="NESQ01000181">
    <property type="protein sequence ID" value="PUU76648.1"/>
    <property type="molecule type" value="Genomic_DNA"/>
</dbReference>
<reference evidence="1 2" key="1">
    <citation type="submission" date="2017-04" db="EMBL/GenBank/DDBJ databases">
        <title>Draft genome sequence of Tuber borchii Vittad., a whitish edible truffle.</title>
        <authorList>
            <consortium name="DOE Joint Genome Institute"/>
            <person name="Murat C."/>
            <person name="Kuo A."/>
            <person name="Barry K.W."/>
            <person name="Clum A."/>
            <person name="Dockter R.B."/>
            <person name="Fauchery L."/>
            <person name="Iotti M."/>
            <person name="Kohler A."/>
            <person name="Labutti K."/>
            <person name="Lindquist E.A."/>
            <person name="Lipzen A."/>
            <person name="Ohm R.A."/>
            <person name="Wang M."/>
            <person name="Grigoriev I.V."/>
            <person name="Zambonelli A."/>
            <person name="Martin F.M."/>
        </authorList>
    </citation>
    <scope>NUCLEOTIDE SEQUENCE [LARGE SCALE GENOMIC DNA]</scope>
    <source>
        <strain evidence="1 2">Tbo3840</strain>
    </source>
</reference>
<proteinExistence type="predicted"/>
<accession>A0A2T6ZMD0</accession>
<keyword evidence="2" id="KW-1185">Reference proteome</keyword>
<evidence type="ECO:0000313" key="2">
    <source>
        <dbReference type="Proteomes" id="UP000244722"/>
    </source>
</evidence>
<organism evidence="1 2">
    <name type="scientific">Tuber borchii</name>
    <name type="common">White truffle</name>
    <dbReference type="NCBI Taxonomy" id="42251"/>
    <lineage>
        <taxon>Eukaryota</taxon>
        <taxon>Fungi</taxon>
        <taxon>Dikarya</taxon>
        <taxon>Ascomycota</taxon>
        <taxon>Pezizomycotina</taxon>
        <taxon>Pezizomycetes</taxon>
        <taxon>Pezizales</taxon>
        <taxon>Tuberaceae</taxon>
        <taxon>Tuber</taxon>
    </lineage>
</organism>
<protein>
    <submittedName>
        <fullName evidence="1">Uncharacterized protein</fullName>
    </submittedName>
</protein>
<dbReference type="Proteomes" id="UP000244722">
    <property type="component" value="Unassembled WGS sequence"/>
</dbReference>
<dbReference type="AlphaFoldDB" id="A0A2T6ZMD0"/>
<gene>
    <name evidence="1" type="ORF">B9Z19DRAFT_1129482</name>
</gene>
<comment type="caution">
    <text evidence="1">The sequence shown here is derived from an EMBL/GenBank/DDBJ whole genome shotgun (WGS) entry which is preliminary data.</text>
</comment>
<sequence>MGDPPVAPLRSIRFASDARQTPDRLPPSVIRAVLVLYCRVPSEDCKPQLIRLKPELGHFTEVVVEWREGRRGTQTKLKPKSQNGTTRPLSSALELLAKEVGPGLIFNTFISTGSTFWLLVPGLYQQEEKDNCFAVDAKCKGDDGILKFSERIFLMPGSAIQVSAIRVFDRRSNASFIRA</sequence>
<evidence type="ECO:0000313" key="1">
    <source>
        <dbReference type="EMBL" id="PUU76648.1"/>
    </source>
</evidence>